<dbReference type="EMBL" id="CM042883">
    <property type="protein sequence ID" value="KAI4374406.1"/>
    <property type="molecule type" value="Genomic_DNA"/>
</dbReference>
<evidence type="ECO:0000313" key="2">
    <source>
        <dbReference type="Proteomes" id="UP001057402"/>
    </source>
</evidence>
<dbReference type="Proteomes" id="UP001057402">
    <property type="component" value="Chromosome 4"/>
</dbReference>
<comment type="caution">
    <text evidence="1">The sequence shown here is derived from an EMBL/GenBank/DDBJ whole genome shotgun (WGS) entry which is preliminary data.</text>
</comment>
<protein>
    <submittedName>
        <fullName evidence="1">Uncharacterized protein</fullName>
    </submittedName>
</protein>
<keyword evidence="2" id="KW-1185">Reference proteome</keyword>
<gene>
    <name evidence="1" type="ORF">MLD38_012407</name>
</gene>
<organism evidence="1 2">
    <name type="scientific">Melastoma candidum</name>
    <dbReference type="NCBI Taxonomy" id="119954"/>
    <lineage>
        <taxon>Eukaryota</taxon>
        <taxon>Viridiplantae</taxon>
        <taxon>Streptophyta</taxon>
        <taxon>Embryophyta</taxon>
        <taxon>Tracheophyta</taxon>
        <taxon>Spermatophyta</taxon>
        <taxon>Magnoliopsida</taxon>
        <taxon>eudicotyledons</taxon>
        <taxon>Gunneridae</taxon>
        <taxon>Pentapetalae</taxon>
        <taxon>rosids</taxon>
        <taxon>malvids</taxon>
        <taxon>Myrtales</taxon>
        <taxon>Melastomataceae</taxon>
        <taxon>Melastomatoideae</taxon>
        <taxon>Melastomateae</taxon>
        <taxon>Melastoma</taxon>
    </lineage>
</organism>
<proteinExistence type="predicted"/>
<sequence>MAQGARVPPFGNSGSEDGIEFNRRDIGAPAGVDTHPRPAKPGLEFHIEKSPMHNQPRTPGRGSSSPMTERRATRDLIHGTPGRSHLASTSQGDDHDGGVIVPRFGEWDDNDPRSGEGFTEVFNNVRRERQGIESSGTNPHANTSHSGAARKAKASGSKGACCGCCPWLGI</sequence>
<evidence type="ECO:0000313" key="1">
    <source>
        <dbReference type="EMBL" id="KAI4374406.1"/>
    </source>
</evidence>
<name>A0ACB9R9A8_9MYRT</name>
<reference evidence="2" key="1">
    <citation type="journal article" date="2023" name="Front. Plant Sci.">
        <title>Chromosomal-level genome assembly of Melastoma candidum provides insights into trichome evolution.</title>
        <authorList>
            <person name="Zhong Y."/>
            <person name="Wu W."/>
            <person name="Sun C."/>
            <person name="Zou P."/>
            <person name="Liu Y."/>
            <person name="Dai S."/>
            <person name="Zhou R."/>
        </authorList>
    </citation>
    <scope>NUCLEOTIDE SEQUENCE [LARGE SCALE GENOMIC DNA]</scope>
</reference>
<accession>A0ACB9R9A8</accession>